<comment type="caution">
    <text evidence="1">The sequence shown here is derived from an EMBL/GenBank/DDBJ whole genome shotgun (WGS) entry which is preliminary data.</text>
</comment>
<reference evidence="1" key="1">
    <citation type="submission" date="2022-04" db="EMBL/GenBank/DDBJ databases">
        <title>Desulfatitalea alkaliphila sp. nov., a novel anaerobic sulfate-reducing bacterium isolated from terrestrial mud volcano, Taman Peninsula, Russia.</title>
        <authorList>
            <person name="Khomyakova M.A."/>
            <person name="Merkel A.Y."/>
            <person name="Slobodkin A.I."/>
        </authorList>
    </citation>
    <scope>NUCLEOTIDE SEQUENCE</scope>
    <source>
        <strain evidence="1">M08but</strain>
    </source>
</reference>
<name>A0AA41ULQ4_9BACT</name>
<protein>
    <recommendedName>
        <fullName evidence="3">Nucleic-acid-binding protein containing Zn-ribbon domain</fullName>
    </recommendedName>
</protein>
<dbReference type="Proteomes" id="UP001165427">
    <property type="component" value="Unassembled WGS sequence"/>
</dbReference>
<proteinExistence type="predicted"/>
<evidence type="ECO:0000313" key="2">
    <source>
        <dbReference type="Proteomes" id="UP001165427"/>
    </source>
</evidence>
<keyword evidence="2" id="KW-1185">Reference proteome</keyword>
<dbReference type="EMBL" id="JALJRB010000017">
    <property type="protein sequence ID" value="MCJ8501781.1"/>
    <property type="molecule type" value="Genomic_DNA"/>
</dbReference>
<dbReference type="AlphaFoldDB" id="A0AA41ULQ4"/>
<dbReference type="RefSeq" id="WP_246910936.1">
    <property type="nucleotide sequence ID" value="NZ_JALJRB010000017.1"/>
</dbReference>
<evidence type="ECO:0008006" key="3">
    <source>
        <dbReference type="Google" id="ProtNLM"/>
    </source>
</evidence>
<evidence type="ECO:0000313" key="1">
    <source>
        <dbReference type="EMBL" id="MCJ8501781.1"/>
    </source>
</evidence>
<organism evidence="1 2">
    <name type="scientific">Desulfatitalea alkaliphila</name>
    <dbReference type="NCBI Taxonomy" id="2929485"/>
    <lineage>
        <taxon>Bacteria</taxon>
        <taxon>Pseudomonadati</taxon>
        <taxon>Thermodesulfobacteriota</taxon>
        <taxon>Desulfobacteria</taxon>
        <taxon>Desulfobacterales</taxon>
        <taxon>Desulfosarcinaceae</taxon>
        <taxon>Desulfatitalea</taxon>
    </lineage>
</organism>
<accession>A0AA41ULQ4</accession>
<gene>
    <name evidence="1" type="ORF">MRX98_14455</name>
</gene>
<sequence>MRDGRCPRCQSKTVYQMRNGVTTASGKNVFVRGTALIGSAATDRMTLVCTTCGHYEHYLTDAAILKRVAQKWDKVG</sequence>